<evidence type="ECO:0000256" key="1">
    <source>
        <dbReference type="SAM" id="MobiDB-lite"/>
    </source>
</evidence>
<evidence type="ECO:0000313" key="4">
    <source>
        <dbReference type="Proteomes" id="UP000800200"/>
    </source>
</evidence>
<sequence length="170" mass="19469">MLRTVAIFQAFCALPITFFLGLRVFCELFFVSMSFYNFFTYSISSLMAACIIYIVLVQRKLLPQDTDRMAFPFEIGKSVLATSLWLWLILDAAFGPWQNGRDGERLEEEVRMRIARAAIASILLLILFYPALAYSFYLWKAQQEYGPQQSRGNNQRYGSADRAPLLSGDS</sequence>
<feature type="compositionally biased region" description="Polar residues" evidence="1">
    <location>
        <begin position="147"/>
        <end position="157"/>
    </location>
</feature>
<dbReference type="AlphaFoldDB" id="A0A6A6EKL4"/>
<gene>
    <name evidence="3" type="ORF">K469DRAFT_720635</name>
</gene>
<organism evidence="3 4">
    <name type="scientific">Zopfia rhizophila CBS 207.26</name>
    <dbReference type="NCBI Taxonomy" id="1314779"/>
    <lineage>
        <taxon>Eukaryota</taxon>
        <taxon>Fungi</taxon>
        <taxon>Dikarya</taxon>
        <taxon>Ascomycota</taxon>
        <taxon>Pezizomycotina</taxon>
        <taxon>Dothideomycetes</taxon>
        <taxon>Dothideomycetes incertae sedis</taxon>
        <taxon>Zopfiaceae</taxon>
        <taxon>Zopfia</taxon>
    </lineage>
</organism>
<keyword evidence="2" id="KW-0812">Transmembrane</keyword>
<keyword evidence="4" id="KW-1185">Reference proteome</keyword>
<evidence type="ECO:0000313" key="3">
    <source>
        <dbReference type="EMBL" id="KAF2191583.1"/>
    </source>
</evidence>
<accession>A0A6A6EKL4</accession>
<keyword evidence="2" id="KW-1133">Transmembrane helix</keyword>
<keyword evidence="2" id="KW-0472">Membrane</keyword>
<feature type="transmembrane region" description="Helical" evidence="2">
    <location>
        <begin position="117"/>
        <end position="139"/>
    </location>
</feature>
<dbReference type="EMBL" id="ML994617">
    <property type="protein sequence ID" value="KAF2191583.1"/>
    <property type="molecule type" value="Genomic_DNA"/>
</dbReference>
<feature type="region of interest" description="Disordered" evidence="1">
    <location>
        <begin position="147"/>
        <end position="170"/>
    </location>
</feature>
<reference evidence="3" key="1">
    <citation type="journal article" date="2020" name="Stud. Mycol.">
        <title>101 Dothideomycetes genomes: a test case for predicting lifestyles and emergence of pathogens.</title>
        <authorList>
            <person name="Haridas S."/>
            <person name="Albert R."/>
            <person name="Binder M."/>
            <person name="Bloem J."/>
            <person name="Labutti K."/>
            <person name="Salamov A."/>
            <person name="Andreopoulos B."/>
            <person name="Baker S."/>
            <person name="Barry K."/>
            <person name="Bills G."/>
            <person name="Bluhm B."/>
            <person name="Cannon C."/>
            <person name="Castanera R."/>
            <person name="Culley D."/>
            <person name="Daum C."/>
            <person name="Ezra D."/>
            <person name="Gonzalez J."/>
            <person name="Henrissat B."/>
            <person name="Kuo A."/>
            <person name="Liang C."/>
            <person name="Lipzen A."/>
            <person name="Lutzoni F."/>
            <person name="Magnuson J."/>
            <person name="Mondo S."/>
            <person name="Nolan M."/>
            <person name="Ohm R."/>
            <person name="Pangilinan J."/>
            <person name="Park H.-J."/>
            <person name="Ramirez L."/>
            <person name="Alfaro M."/>
            <person name="Sun H."/>
            <person name="Tritt A."/>
            <person name="Yoshinaga Y."/>
            <person name="Zwiers L.-H."/>
            <person name="Turgeon B."/>
            <person name="Goodwin S."/>
            <person name="Spatafora J."/>
            <person name="Crous P."/>
            <person name="Grigoriev I."/>
        </authorList>
    </citation>
    <scope>NUCLEOTIDE SEQUENCE</scope>
    <source>
        <strain evidence="3">CBS 207.26</strain>
    </source>
</reference>
<proteinExistence type="predicted"/>
<dbReference type="OrthoDB" id="5239553at2759"/>
<feature type="transmembrane region" description="Helical" evidence="2">
    <location>
        <begin position="36"/>
        <end position="57"/>
    </location>
</feature>
<name>A0A6A6EKL4_9PEZI</name>
<protein>
    <recommendedName>
        <fullName evidence="5">MARVEL domain-containing protein</fullName>
    </recommendedName>
</protein>
<dbReference type="Proteomes" id="UP000800200">
    <property type="component" value="Unassembled WGS sequence"/>
</dbReference>
<evidence type="ECO:0000256" key="2">
    <source>
        <dbReference type="SAM" id="Phobius"/>
    </source>
</evidence>
<evidence type="ECO:0008006" key="5">
    <source>
        <dbReference type="Google" id="ProtNLM"/>
    </source>
</evidence>
<feature type="transmembrane region" description="Helical" evidence="2">
    <location>
        <begin position="78"/>
        <end position="97"/>
    </location>
</feature>